<dbReference type="Proteomes" id="UP001157418">
    <property type="component" value="Unassembled WGS sequence"/>
</dbReference>
<protein>
    <submittedName>
        <fullName evidence="2">Uncharacterized protein</fullName>
    </submittedName>
</protein>
<name>A0AAU9MU97_9ASTR</name>
<comment type="caution">
    <text evidence="2">The sequence shown here is derived from an EMBL/GenBank/DDBJ whole genome shotgun (WGS) entry which is preliminary data.</text>
</comment>
<evidence type="ECO:0000313" key="2">
    <source>
        <dbReference type="EMBL" id="CAH1425550.1"/>
    </source>
</evidence>
<sequence>MRRRSVWSSSLPSPPSHHHTPRKPLTSSAGSKNESDPNPIFIEPHVVAQPISVASPISAQPIFVAPPAAANLRLRVKDKREQKLSKSRRSPYKMCVIDLKNAPTQEEENVSEWLFNIQGDVYSVDVPSDTKYAPVLNNLQMQWLIKKWRHTYSTFHGRQ</sequence>
<evidence type="ECO:0000256" key="1">
    <source>
        <dbReference type="SAM" id="MobiDB-lite"/>
    </source>
</evidence>
<dbReference type="AlphaFoldDB" id="A0AAU9MU97"/>
<proteinExistence type="predicted"/>
<keyword evidence="3" id="KW-1185">Reference proteome</keyword>
<accession>A0AAU9MU97</accession>
<feature type="compositionally biased region" description="Low complexity" evidence="1">
    <location>
        <begin position="1"/>
        <end position="11"/>
    </location>
</feature>
<gene>
    <name evidence="2" type="ORF">LVIROSA_LOCUS12685</name>
</gene>
<dbReference type="EMBL" id="CAKMRJ010002223">
    <property type="protein sequence ID" value="CAH1425550.1"/>
    <property type="molecule type" value="Genomic_DNA"/>
</dbReference>
<organism evidence="2 3">
    <name type="scientific">Lactuca virosa</name>
    <dbReference type="NCBI Taxonomy" id="75947"/>
    <lineage>
        <taxon>Eukaryota</taxon>
        <taxon>Viridiplantae</taxon>
        <taxon>Streptophyta</taxon>
        <taxon>Embryophyta</taxon>
        <taxon>Tracheophyta</taxon>
        <taxon>Spermatophyta</taxon>
        <taxon>Magnoliopsida</taxon>
        <taxon>eudicotyledons</taxon>
        <taxon>Gunneridae</taxon>
        <taxon>Pentapetalae</taxon>
        <taxon>asterids</taxon>
        <taxon>campanulids</taxon>
        <taxon>Asterales</taxon>
        <taxon>Asteraceae</taxon>
        <taxon>Cichorioideae</taxon>
        <taxon>Cichorieae</taxon>
        <taxon>Lactucinae</taxon>
        <taxon>Lactuca</taxon>
    </lineage>
</organism>
<evidence type="ECO:0000313" key="3">
    <source>
        <dbReference type="Proteomes" id="UP001157418"/>
    </source>
</evidence>
<reference evidence="2 3" key="1">
    <citation type="submission" date="2022-01" db="EMBL/GenBank/DDBJ databases">
        <authorList>
            <person name="Xiong W."/>
            <person name="Schranz E."/>
        </authorList>
    </citation>
    <scope>NUCLEOTIDE SEQUENCE [LARGE SCALE GENOMIC DNA]</scope>
</reference>
<feature type="region of interest" description="Disordered" evidence="1">
    <location>
        <begin position="1"/>
        <end position="40"/>
    </location>
</feature>